<evidence type="ECO:0000256" key="2">
    <source>
        <dbReference type="ARBA" id="ARBA00022679"/>
    </source>
</evidence>
<reference evidence="5 6" key="1">
    <citation type="submission" date="2024-12" db="EMBL/GenBank/DDBJ databases">
        <title>Forecasting of Potato common scab and diversities of Pathogenic streptomyces spp. in china.</title>
        <authorList>
            <person name="Handique U."/>
            <person name="Wu J."/>
        </authorList>
    </citation>
    <scope>NUCLEOTIDE SEQUENCE [LARGE SCALE GENOMIC DNA]</scope>
    <source>
        <strain evidence="5 6">ZRIMU1585</strain>
    </source>
</reference>
<keyword evidence="4" id="KW-0812">Transmembrane</keyword>
<evidence type="ECO:0000256" key="4">
    <source>
        <dbReference type="SAM" id="Phobius"/>
    </source>
</evidence>
<dbReference type="InterPro" id="IPR051159">
    <property type="entry name" value="Hexapeptide_acetyltransf"/>
</dbReference>
<comment type="caution">
    <text evidence="5">The sequence shown here is derived from an EMBL/GenBank/DDBJ whole genome shotgun (WGS) entry which is preliminary data.</text>
</comment>
<keyword evidence="4" id="KW-1133">Transmembrane helix</keyword>
<evidence type="ECO:0000313" key="6">
    <source>
        <dbReference type="Proteomes" id="UP001631993"/>
    </source>
</evidence>
<dbReference type="PANTHER" id="PTHR23416">
    <property type="entry name" value="SIALIC ACID SYNTHASE-RELATED"/>
    <property type="match status" value="1"/>
</dbReference>
<keyword evidence="2" id="KW-0808">Transferase</keyword>
<comment type="similarity">
    <text evidence="1">Belongs to the transferase hexapeptide repeat family.</text>
</comment>
<dbReference type="Gene3D" id="2.160.10.10">
    <property type="entry name" value="Hexapeptide repeat proteins"/>
    <property type="match status" value="1"/>
</dbReference>
<evidence type="ECO:0000256" key="3">
    <source>
        <dbReference type="SAM" id="MobiDB-lite"/>
    </source>
</evidence>
<keyword evidence="4" id="KW-0472">Membrane</keyword>
<dbReference type="InterPro" id="IPR011004">
    <property type="entry name" value="Trimer_LpxA-like_sf"/>
</dbReference>
<keyword evidence="6" id="KW-1185">Reference proteome</keyword>
<evidence type="ECO:0000313" key="5">
    <source>
        <dbReference type="EMBL" id="MFM9653430.1"/>
    </source>
</evidence>
<gene>
    <name evidence="5" type="ORF">ACKI1S_46065</name>
</gene>
<evidence type="ECO:0000256" key="1">
    <source>
        <dbReference type="ARBA" id="ARBA00007274"/>
    </source>
</evidence>
<dbReference type="PANTHER" id="PTHR23416:SF23">
    <property type="entry name" value="ACETYLTRANSFERASE C18B11.09C-RELATED"/>
    <property type="match status" value="1"/>
</dbReference>
<organism evidence="5 6">
    <name type="scientific">Streptomyces galilaeus</name>
    <dbReference type="NCBI Taxonomy" id="33899"/>
    <lineage>
        <taxon>Bacteria</taxon>
        <taxon>Bacillati</taxon>
        <taxon>Actinomycetota</taxon>
        <taxon>Actinomycetes</taxon>
        <taxon>Kitasatosporales</taxon>
        <taxon>Streptomycetaceae</taxon>
        <taxon>Streptomyces</taxon>
    </lineage>
</organism>
<dbReference type="RefSeq" id="WP_365275460.1">
    <property type="nucleotide sequence ID" value="NZ_JBJVMW010000017.1"/>
</dbReference>
<dbReference type="Proteomes" id="UP001631993">
    <property type="component" value="Unassembled WGS sequence"/>
</dbReference>
<protein>
    <submittedName>
        <fullName evidence="5">Colanic acid biosynthesis acetyltransferase</fullName>
    </submittedName>
</protein>
<dbReference type="EMBL" id="JBJVNE010000050">
    <property type="protein sequence ID" value="MFM9653430.1"/>
    <property type="molecule type" value="Genomic_DNA"/>
</dbReference>
<dbReference type="SUPFAM" id="SSF51161">
    <property type="entry name" value="Trimeric LpxA-like enzymes"/>
    <property type="match status" value="1"/>
</dbReference>
<name>A0ABW9J0H7_STRGJ</name>
<proteinExistence type="inferred from homology"/>
<sequence length="221" mass="23539">MAQTSAAHHRAARSKIAPHSGDTHGATTHQPLGGRSLRGFTGTGYDKGRSLPVQAAWYAVLHLLFATWWFPARWRPALLRAFGARVGHRVLIRRGVRIHWPWKLDIGDDVWIGEDAWILNLEPVTIGHDCCVSQGALLCTGSHRRRSATFEFDNGPIRLEAGSWVAARAVVLRGVTVAVGAVVGAGAVAHRDLAPGEVLTVGGAAVTDASLPTVSAKGTTA</sequence>
<accession>A0ABW9J0H7</accession>
<feature type="transmembrane region" description="Helical" evidence="4">
    <location>
        <begin position="55"/>
        <end position="72"/>
    </location>
</feature>
<feature type="region of interest" description="Disordered" evidence="3">
    <location>
        <begin position="1"/>
        <end position="35"/>
    </location>
</feature>